<organism evidence="9 10">
    <name type="scientific">Pseudanabaena frigida</name>
    <dbReference type="NCBI Taxonomy" id="945775"/>
    <lineage>
        <taxon>Bacteria</taxon>
        <taxon>Bacillati</taxon>
        <taxon>Cyanobacteriota</taxon>
        <taxon>Cyanophyceae</taxon>
        <taxon>Pseudanabaenales</taxon>
        <taxon>Pseudanabaenaceae</taxon>
        <taxon>Pseudanabaena</taxon>
    </lineage>
</organism>
<evidence type="ECO:0000256" key="3">
    <source>
        <dbReference type="ARBA" id="ARBA00022475"/>
    </source>
</evidence>
<dbReference type="Pfam" id="PF04093">
    <property type="entry name" value="MreD"/>
    <property type="match status" value="1"/>
</dbReference>
<accession>A0A2W4WPI9</accession>
<dbReference type="InterPro" id="IPR007227">
    <property type="entry name" value="Cell_shape_determining_MreD"/>
</dbReference>
<keyword evidence="4 8" id="KW-0812">Transmembrane</keyword>
<keyword evidence="3" id="KW-1003">Cell membrane</keyword>
<keyword evidence="5" id="KW-0133">Cell shape</keyword>
<evidence type="ECO:0000313" key="9">
    <source>
        <dbReference type="EMBL" id="PZO45107.1"/>
    </source>
</evidence>
<keyword evidence="6 8" id="KW-1133">Transmembrane helix</keyword>
<feature type="transmembrane region" description="Helical" evidence="8">
    <location>
        <begin position="150"/>
        <end position="169"/>
    </location>
</feature>
<reference evidence="9 10" key="1">
    <citation type="submission" date="2018-04" db="EMBL/GenBank/DDBJ databases">
        <authorList>
            <person name="Go L.Y."/>
            <person name="Mitchell J.A."/>
        </authorList>
    </citation>
    <scope>NUCLEOTIDE SEQUENCE [LARGE SCALE GENOMIC DNA]</scope>
    <source>
        <strain evidence="9">ULC066bin1</strain>
    </source>
</reference>
<evidence type="ECO:0000256" key="1">
    <source>
        <dbReference type="ARBA" id="ARBA00004651"/>
    </source>
</evidence>
<evidence type="ECO:0000256" key="8">
    <source>
        <dbReference type="SAM" id="Phobius"/>
    </source>
</evidence>
<comment type="caution">
    <text evidence="9">The sequence shown here is derived from an EMBL/GenBank/DDBJ whole genome shotgun (WGS) entry which is preliminary data.</text>
</comment>
<evidence type="ECO:0000313" key="10">
    <source>
        <dbReference type="Proteomes" id="UP000249467"/>
    </source>
</evidence>
<keyword evidence="7 8" id="KW-0472">Membrane</keyword>
<reference evidence="9 10" key="2">
    <citation type="submission" date="2018-06" db="EMBL/GenBank/DDBJ databases">
        <title>Metagenomic assembly of (sub)arctic Cyanobacteria and their associated microbiome from non-axenic cultures.</title>
        <authorList>
            <person name="Baurain D."/>
        </authorList>
    </citation>
    <scope>NUCLEOTIDE SEQUENCE [LARGE SCALE GENOMIC DNA]</scope>
    <source>
        <strain evidence="9">ULC066bin1</strain>
    </source>
</reference>
<evidence type="ECO:0000256" key="5">
    <source>
        <dbReference type="ARBA" id="ARBA00022960"/>
    </source>
</evidence>
<gene>
    <name evidence="9" type="primary">mreD</name>
    <name evidence="9" type="ORF">DCF19_01040</name>
</gene>
<feature type="transmembrane region" description="Helical" evidence="8">
    <location>
        <begin position="12"/>
        <end position="33"/>
    </location>
</feature>
<dbReference type="GO" id="GO:0005886">
    <property type="term" value="C:plasma membrane"/>
    <property type="evidence" value="ECO:0007669"/>
    <property type="project" value="UniProtKB-SubCell"/>
</dbReference>
<name>A0A2W4WPI9_9CYAN</name>
<dbReference type="AlphaFoldDB" id="A0A2W4WPI9"/>
<comment type="similarity">
    <text evidence="2">Belongs to the MreD family.</text>
</comment>
<protein>
    <submittedName>
        <fullName evidence="9">Rod shape-determining protein MreD</fullName>
    </submittedName>
</protein>
<feature type="transmembrane region" description="Helical" evidence="8">
    <location>
        <begin position="45"/>
        <end position="72"/>
    </location>
</feature>
<sequence length="181" mass="20082">MLNRKVSLSTKFLNWAVTIGSVSICTLAMYTRFPGMTLMGIAPNWLLIWLVTWSVNRPVILSVMAGIALGMLQDGMTFTDSKVAPTHALGLAIAGGITALLQKQRYIQEDFISVALIVFGMAVIVETMHAIQLTFMGAGMSNVWTLQQRIALSSAILSSLWSPAIYFPLSRWWRSLERKEE</sequence>
<evidence type="ECO:0000256" key="7">
    <source>
        <dbReference type="ARBA" id="ARBA00023136"/>
    </source>
</evidence>
<comment type="subcellular location">
    <subcellularLocation>
        <location evidence="1">Cell membrane</location>
        <topology evidence="1">Multi-pass membrane protein</topology>
    </subcellularLocation>
</comment>
<evidence type="ECO:0000256" key="4">
    <source>
        <dbReference type="ARBA" id="ARBA00022692"/>
    </source>
</evidence>
<dbReference type="Proteomes" id="UP000249467">
    <property type="component" value="Unassembled WGS sequence"/>
</dbReference>
<dbReference type="NCBIfam" id="TIGR03426">
    <property type="entry name" value="shape_MreD"/>
    <property type="match status" value="1"/>
</dbReference>
<evidence type="ECO:0000256" key="6">
    <source>
        <dbReference type="ARBA" id="ARBA00022989"/>
    </source>
</evidence>
<dbReference type="EMBL" id="QBML01000001">
    <property type="protein sequence ID" value="PZO45107.1"/>
    <property type="molecule type" value="Genomic_DNA"/>
</dbReference>
<proteinExistence type="inferred from homology"/>
<dbReference type="GO" id="GO:0008360">
    <property type="term" value="P:regulation of cell shape"/>
    <property type="evidence" value="ECO:0007669"/>
    <property type="project" value="UniProtKB-KW"/>
</dbReference>
<feature type="transmembrane region" description="Helical" evidence="8">
    <location>
        <begin position="113"/>
        <end position="138"/>
    </location>
</feature>
<evidence type="ECO:0000256" key="2">
    <source>
        <dbReference type="ARBA" id="ARBA00007776"/>
    </source>
</evidence>